<evidence type="ECO:0000256" key="2">
    <source>
        <dbReference type="ARBA" id="ARBA00023015"/>
    </source>
</evidence>
<keyword evidence="2" id="KW-0805">Transcription regulation</keyword>
<dbReference type="SUPFAM" id="SSF46785">
    <property type="entry name" value="Winged helix' DNA-binding domain"/>
    <property type="match status" value="1"/>
</dbReference>
<evidence type="ECO:0000256" key="1">
    <source>
        <dbReference type="ARBA" id="ARBA00009437"/>
    </source>
</evidence>
<evidence type="ECO:0000313" key="7">
    <source>
        <dbReference type="Proteomes" id="UP001589645"/>
    </source>
</evidence>
<dbReference type="Pfam" id="PF00126">
    <property type="entry name" value="HTH_1"/>
    <property type="match status" value="1"/>
</dbReference>
<sequence length="306" mass="34395">MNLNLLRSLQILIEEQHVSRAALRLHITQSAMSRQLAQLRTLFADELLVRDGNQLLPTAKALELKEKLDFVLNECDGLLNDKPFTPENWKGEFVFSSSDYVAQYLFPKLAQKVESQAPRLNLAYRLWDPAYLRDFDHCGIDLASTMTIGREAPKGLKSTLLGTDSSVCLARQDHPVFSAPITAKRLTSFSHVAVTGGGDKNTHIDVALKTQGEQRRVALKLPFFSAAVNTLLESDYVLVVPEHIAKNLSSHALLSYQPLAFATDALVYWLIWHPKVDNDPAHQWIRHLLLSIMQSSRYSIGHDLKS</sequence>
<dbReference type="PANTHER" id="PTHR30118:SF15">
    <property type="entry name" value="TRANSCRIPTIONAL REGULATORY PROTEIN"/>
    <property type="match status" value="1"/>
</dbReference>
<dbReference type="InterPro" id="IPR037402">
    <property type="entry name" value="YidZ_PBP2"/>
</dbReference>
<keyword evidence="7" id="KW-1185">Reference proteome</keyword>
<feature type="domain" description="HTH lysR-type" evidence="5">
    <location>
        <begin position="1"/>
        <end position="58"/>
    </location>
</feature>
<keyword evidence="4" id="KW-0804">Transcription</keyword>
<dbReference type="Gene3D" id="3.40.190.10">
    <property type="entry name" value="Periplasmic binding protein-like II"/>
    <property type="match status" value="2"/>
</dbReference>
<dbReference type="EMBL" id="JBHMEP010000004">
    <property type="protein sequence ID" value="MFB9136211.1"/>
    <property type="molecule type" value="Genomic_DNA"/>
</dbReference>
<accession>A0ABV5HPL1</accession>
<evidence type="ECO:0000259" key="5">
    <source>
        <dbReference type="PROSITE" id="PS50931"/>
    </source>
</evidence>
<evidence type="ECO:0000256" key="4">
    <source>
        <dbReference type="ARBA" id="ARBA00023163"/>
    </source>
</evidence>
<reference evidence="6 7" key="1">
    <citation type="submission" date="2024-09" db="EMBL/GenBank/DDBJ databases">
        <authorList>
            <person name="Sun Q."/>
            <person name="Mori K."/>
        </authorList>
    </citation>
    <scope>NUCLEOTIDE SEQUENCE [LARGE SCALE GENOMIC DNA]</scope>
    <source>
        <strain evidence="6 7">CECT 8064</strain>
    </source>
</reference>
<dbReference type="Proteomes" id="UP001589645">
    <property type="component" value="Unassembled WGS sequence"/>
</dbReference>
<name>A0ABV5HPL1_9VIBR</name>
<proteinExistence type="inferred from homology"/>
<dbReference type="Pfam" id="PF03466">
    <property type="entry name" value="LysR_substrate"/>
    <property type="match status" value="1"/>
</dbReference>
<dbReference type="CDD" id="cd08417">
    <property type="entry name" value="PBP2_Nitroaromatics_like"/>
    <property type="match status" value="1"/>
</dbReference>
<evidence type="ECO:0000256" key="3">
    <source>
        <dbReference type="ARBA" id="ARBA00023125"/>
    </source>
</evidence>
<dbReference type="InterPro" id="IPR000847">
    <property type="entry name" value="LysR_HTH_N"/>
</dbReference>
<keyword evidence="3" id="KW-0238">DNA-binding</keyword>
<comment type="similarity">
    <text evidence="1">Belongs to the LysR transcriptional regulatory family.</text>
</comment>
<gene>
    <name evidence="6" type="ORF">ACFFUV_14655</name>
</gene>
<dbReference type="InterPro" id="IPR050389">
    <property type="entry name" value="LysR-type_TF"/>
</dbReference>
<protein>
    <submittedName>
        <fullName evidence="6">LysR family transcriptional regulator</fullName>
    </submittedName>
</protein>
<organism evidence="6 7">
    <name type="scientific">Vibrio olivae</name>
    <dbReference type="NCBI Taxonomy" id="1243002"/>
    <lineage>
        <taxon>Bacteria</taxon>
        <taxon>Pseudomonadati</taxon>
        <taxon>Pseudomonadota</taxon>
        <taxon>Gammaproteobacteria</taxon>
        <taxon>Vibrionales</taxon>
        <taxon>Vibrionaceae</taxon>
        <taxon>Vibrio</taxon>
    </lineage>
</organism>
<dbReference type="PANTHER" id="PTHR30118">
    <property type="entry name" value="HTH-TYPE TRANSCRIPTIONAL REGULATOR LEUO-RELATED"/>
    <property type="match status" value="1"/>
</dbReference>
<comment type="caution">
    <text evidence="6">The sequence shown here is derived from an EMBL/GenBank/DDBJ whole genome shotgun (WGS) entry which is preliminary data.</text>
</comment>
<dbReference type="InterPro" id="IPR005119">
    <property type="entry name" value="LysR_subst-bd"/>
</dbReference>
<dbReference type="PRINTS" id="PR00039">
    <property type="entry name" value="HTHLYSR"/>
</dbReference>
<dbReference type="InterPro" id="IPR036388">
    <property type="entry name" value="WH-like_DNA-bd_sf"/>
</dbReference>
<dbReference type="SUPFAM" id="SSF53850">
    <property type="entry name" value="Periplasmic binding protein-like II"/>
    <property type="match status" value="1"/>
</dbReference>
<evidence type="ECO:0000313" key="6">
    <source>
        <dbReference type="EMBL" id="MFB9136211.1"/>
    </source>
</evidence>
<dbReference type="Gene3D" id="1.10.10.10">
    <property type="entry name" value="Winged helix-like DNA-binding domain superfamily/Winged helix DNA-binding domain"/>
    <property type="match status" value="1"/>
</dbReference>
<dbReference type="PROSITE" id="PS50931">
    <property type="entry name" value="HTH_LYSR"/>
    <property type="match status" value="1"/>
</dbReference>
<dbReference type="InterPro" id="IPR036390">
    <property type="entry name" value="WH_DNA-bd_sf"/>
</dbReference>
<dbReference type="RefSeq" id="WP_390194238.1">
    <property type="nucleotide sequence ID" value="NZ_JBHMEP010000004.1"/>
</dbReference>